<dbReference type="EMBL" id="FWXH01000015">
    <property type="protein sequence ID" value="SMC26957.1"/>
    <property type="molecule type" value="Genomic_DNA"/>
</dbReference>
<keyword evidence="1" id="KW-0812">Transmembrane</keyword>
<dbReference type="AlphaFoldDB" id="A0A1W1XST9"/>
<dbReference type="Proteomes" id="UP000192468">
    <property type="component" value="Unassembled WGS sequence"/>
</dbReference>
<accession>A0A1W1XST9</accession>
<protein>
    <submittedName>
        <fullName evidence="2">Uncharacterized protein</fullName>
    </submittedName>
</protein>
<gene>
    <name evidence="2" type="ORF">SAMN02745134_02999</name>
</gene>
<feature type="transmembrane region" description="Helical" evidence="1">
    <location>
        <begin position="20"/>
        <end position="45"/>
    </location>
</feature>
<keyword evidence="1" id="KW-0472">Membrane</keyword>
<dbReference type="STRING" id="1121291.SAMN02745134_02999"/>
<name>A0A1W1XST9_9CLOT</name>
<reference evidence="2 3" key="1">
    <citation type="submission" date="2017-04" db="EMBL/GenBank/DDBJ databases">
        <authorList>
            <person name="Afonso C.L."/>
            <person name="Miller P.J."/>
            <person name="Scott M.A."/>
            <person name="Spackman E."/>
            <person name="Goraichik I."/>
            <person name="Dimitrov K.M."/>
            <person name="Suarez D.L."/>
            <person name="Swayne D.E."/>
        </authorList>
    </citation>
    <scope>NUCLEOTIDE SEQUENCE [LARGE SCALE GENOMIC DNA]</scope>
    <source>
        <strain evidence="2 3">DSM 12555</strain>
    </source>
</reference>
<sequence>MVSLEKIKKLLYEAGLIPDILVVSGWLYAFILFAFLAVNMLLYMLEFFKNRKNH</sequence>
<evidence type="ECO:0000256" key="1">
    <source>
        <dbReference type="SAM" id="Phobius"/>
    </source>
</evidence>
<evidence type="ECO:0000313" key="2">
    <source>
        <dbReference type="EMBL" id="SMC26957.1"/>
    </source>
</evidence>
<proteinExistence type="predicted"/>
<keyword evidence="1" id="KW-1133">Transmembrane helix</keyword>
<evidence type="ECO:0000313" key="3">
    <source>
        <dbReference type="Proteomes" id="UP000192468"/>
    </source>
</evidence>
<keyword evidence="3" id="KW-1185">Reference proteome</keyword>
<organism evidence="2 3">
    <name type="scientific">Clostridium acidisoli DSM 12555</name>
    <dbReference type="NCBI Taxonomy" id="1121291"/>
    <lineage>
        <taxon>Bacteria</taxon>
        <taxon>Bacillati</taxon>
        <taxon>Bacillota</taxon>
        <taxon>Clostridia</taxon>
        <taxon>Eubacteriales</taxon>
        <taxon>Clostridiaceae</taxon>
        <taxon>Clostridium</taxon>
    </lineage>
</organism>